<dbReference type="AlphaFoldDB" id="U1R7N6"/>
<dbReference type="GeneID" id="35868878"/>
<name>U1R7N6_9BIFI</name>
<reference evidence="14 15" key="1">
    <citation type="submission" date="2013-08" db="EMBL/GenBank/DDBJ databases">
        <authorList>
            <person name="Weinstock G."/>
            <person name="Sodergren E."/>
            <person name="Wylie T."/>
            <person name="Fulton L."/>
            <person name="Fulton R."/>
            <person name="Fronick C."/>
            <person name="O'Laughlin M."/>
            <person name="Godfrey J."/>
            <person name="Miner T."/>
            <person name="Herter B."/>
            <person name="Appelbaum E."/>
            <person name="Cordes M."/>
            <person name="Lek S."/>
            <person name="Wollam A."/>
            <person name="Pepin K.H."/>
            <person name="Palsikar V.B."/>
            <person name="Mitreva M."/>
            <person name="Wilson R.K."/>
        </authorList>
    </citation>
    <scope>NUCLEOTIDE SEQUENCE [LARGE SCALE GENOMIC DNA]</scope>
    <source>
        <strain evidence="14 15">F0580</strain>
    </source>
</reference>
<organism evidence="14 15">
    <name type="scientific">Alloscardovia omnicolens F0580</name>
    <dbReference type="NCBI Taxonomy" id="1321816"/>
    <lineage>
        <taxon>Bacteria</taxon>
        <taxon>Bacillati</taxon>
        <taxon>Actinomycetota</taxon>
        <taxon>Actinomycetes</taxon>
        <taxon>Bifidobacteriales</taxon>
        <taxon>Bifidobacteriaceae</taxon>
        <taxon>Alloscardovia</taxon>
    </lineage>
</organism>
<comment type="similarity">
    <text evidence="10">Belongs to the binding-protein-dependent transport system permease family. OppBC subfamily.</text>
</comment>
<feature type="domain" description="ABC transmembrane type-1" evidence="13">
    <location>
        <begin position="120"/>
        <end position="311"/>
    </location>
</feature>
<dbReference type="InterPro" id="IPR050366">
    <property type="entry name" value="BP-dependent_transpt_permease"/>
</dbReference>
<dbReference type="GO" id="GO:0015833">
    <property type="term" value="P:peptide transport"/>
    <property type="evidence" value="ECO:0007669"/>
    <property type="project" value="UniProtKB-KW"/>
</dbReference>
<evidence type="ECO:0000313" key="14">
    <source>
        <dbReference type="EMBL" id="ERH29574.1"/>
    </source>
</evidence>
<comment type="caution">
    <text evidence="14">The sequence shown here is derived from an EMBL/GenBank/DDBJ whole genome shotgun (WGS) entry which is preliminary data.</text>
</comment>
<evidence type="ECO:0000313" key="15">
    <source>
        <dbReference type="Proteomes" id="UP000016519"/>
    </source>
</evidence>
<dbReference type="EMBL" id="AWSI01000043">
    <property type="protein sequence ID" value="ERH29574.1"/>
    <property type="molecule type" value="Genomic_DNA"/>
</dbReference>
<feature type="transmembrane region" description="Helical" evidence="12">
    <location>
        <begin position="185"/>
        <end position="204"/>
    </location>
</feature>
<dbReference type="PATRIC" id="fig|1321816.3.peg.1442"/>
<dbReference type="PANTHER" id="PTHR43386:SF2">
    <property type="entry name" value="OLIGOPEPTIDE TRANSPORT SYSTEM PERMEASE PROTEIN OPPC"/>
    <property type="match status" value="1"/>
</dbReference>
<accession>U1R7N6</accession>
<keyword evidence="4" id="KW-0997">Cell inner membrane</keyword>
<sequence>MTTEHYDDPMAHNVLETTRQAVESNDSSIERPAARKNAGIKRTSRVSLYVRRYMRRTSAVVGLGLLLALILWAMFGRFATQFNYVNLDFAALSVPPFSEGHIFGTTDGGADVYAMVVHGLGRSLLVAFLSSILTTIIAAIYGVAIAYFEGRVEKVGMWILDMLLVVPSTLLIAILVRSAAGTSGWLWLTFGLTVFGWVGLARVLRTIGMSIRERDYVRAAKFMGVKPFTVMIRHLIPNLGSVLVINTVLGVVSTVASETTLSFLGLGIKAPDISLGSLLNEGQSVIVTQPWVLVIPSAVLIVLAFSVQLIGDGLRDAIDPYSRSGGTAE</sequence>
<protein>
    <recommendedName>
        <fullName evidence="11">Oligopeptide transport system permease protein OppC</fullName>
    </recommendedName>
</protein>
<evidence type="ECO:0000256" key="8">
    <source>
        <dbReference type="ARBA" id="ARBA00022989"/>
    </source>
</evidence>
<feature type="transmembrane region" description="Helical" evidence="12">
    <location>
        <begin position="235"/>
        <end position="256"/>
    </location>
</feature>
<dbReference type="GO" id="GO:0015031">
    <property type="term" value="P:protein transport"/>
    <property type="evidence" value="ECO:0007669"/>
    <property type="project" value="UniProtKB-KW"/>
</dbReference>
<keyword evidence="6" id="KW-0571">Peptide transport</keyword>
<keyword evidence="7" id="KW-0653">Protein transport</keyword>
<evidence type="ECO:0000256" key="1">
    <source>
        <dbReference type="ARBA" id="ARBA00004429"/>
    </source>
</evidence>
<dbReference type="CDD" id="cd06261">
    <property type="entry name" value="TM_PBP2"/>
    <property type="match status" value="1"/>
</dbReference>
<evidence type="ECO:0000256" key="5">
    <source>
        <dbReference type="ARBA" id="ARBA00022692"/>
    </source>
</evidence>
<keyword evidence="3" id="KW-1003">Cell membrane</keyword>
<dbReference type="PANTHER" id="PTHR43386">
    <property type="entry name" value="OLIGOPEPTIDE TRANSPORT SYSTEM PERMEASE PROTEIN APPC"/>
    <property type="match status" value="1"/>
</dbReference>
<feature type="transmembrane region" description="Helical" evidence="12">
    <location>
        <begin position="59"/>
        <end position="79"/>
    </location>
</feature>
<evidence type="ECO:0000256" key="4">
    <source>
        <dbReference type="ARBA" id="ARBA00022519"/>
    </source>
</evidence>
<keyword evidence="8 12" id="KW-1133">Transmembrane helix</keyword>
<keyword evidence="5 12" id="KW-0812">Transmembrane</keyword>
<evidence type="ECO:0000256" key="11">
    <source>
        <dbReference type="ARBA" id="ARBA00072251"/>
    </source>
</evidence>
<dbReference type="InterPro" id="IPR035906">
    <property type="entry name" value="MetI-like_sf"/>
</dbReference>
<dbReference type="Proteomes" id="UP000016519">
    <property type="component" value="Unassembled WGS sequence"/>
</dbReference>
<dbReference type="GO" id="GO:0005886">
    <property type="term" value="C:plasma membrane"/>
    <property type="evidence" value="ECO:0007669"/>
    <property type="project" value="UniProtKB-SubCell"/>
</dbReference>
<dbReference type="Pfam" id="PF12911">
    <property type="entry name" value="OppC_N"/>
    <property type="match status" value="1"/>
</dbReference>
<comment type="subcellular location">
    <subcellularLocation>
        <location evidence="1">Cell inner membrane</location>
        <topology evidence="1">Multi-pass membrane protein</topology>
    </subcellularLocation>
    <subcellularLocation>
        <location evidence="12">Cell membrane</location>
        <topology evidence="12">Multi-pass membrane protein</topology>
    </subcellularLocation>
</comment>
<dbReference type="PROSITE" id="PS50928">
    <property type="entry name" value="ABC_TM1"/>
    <property type="match status" value="1"/>
</dbReference>
<dbReference type="InterPro" id="IPR025966">
    <property type="entry name" value="OppC_N"/>
</dbReference>
<keyword evidence="9 12" id="KW-0472">Membrane</keyword>
<dbReference type="RefSeq" id="WP_021618743.1">
    <property type="nucleotide sequence ID" value="NZ_KE952646.1"/>
</dbReference>
<dbReference type="STRING" id="419015.HMPREF3214_00300"/>
<feature type="transmembrane region" description="Helical" evidence="12">
    <location>
        <begin position="124"/>
        <end position="148"/>
    </location>
</feature>
<evidence type="ECO:0000256" key="10">
    <source>
        <dbReference type="ARBA" id="ARBA00024202"/>
    </source>
</evidence>
<feature type="transmembrane region" description="Helical" evidence="12">
    <location>
        <begin position="291"/>
        <end position="311"/>
    </location>
</feature>
<evidence type="ECO:0000259" key="13">
    <source>
        <dbReference type="PROSITE" id="PS50928"/>
    </source>
</evidence>
<dbReference type="HOGENOM" id="CLU_028518_1_3_11"/>
<dbReference type="Gene3D" id="1.10.3720.10">
    <property type="entry name" value="MetI-like"/>
    <property type="match status" value="1"/>
</dbReference>
<evidence type="ECO:0000256" key="9">
    <source>
        <dbReference type="ARBA" id="ARBA00023136"/>
    </source>
</evidence>
<dbReference type="Pfam" id="PF00528">
    <property type="entry name" value="BPD_transp_1"/>
    <property type="match status" value="1"/>
</dbReference>
<dbReference type="SUPFAM" id="SSF161098">
    <property type="entry name" value="MetI-like"/>
    <property type="match status" value="1"/>
</dbReference>
<proteinExistence type="inferred from homology"/>
<keyword evidence="15" id="KW-1185">Reference proteome</keyword>
<feature type="transmembrane region" description="Helical" evidence="12">
    <location>
        <begin position="155"/>
        <end position="179"/>
    </location>
</feature>
<evidence type="ECO:0000256" key="7">
    <source>
        <dbReference type="ARBA" id="ARBA00022927"/>
    </source>
</evidence>
<keyword evidence="2 12" id="KW-0813">Transport</keyword>
<evidence type="ECO:0000256" key="12">
    <source>
        <dbReference type="RuleBase" id="RU363032"/>
    </source>
</evidence>
<dbReference type="GO" id="GO:0055085">
    <property type="term" value="P:transmembrane transport"/>
    <property type="evidence" value="ECO:0007669"/>
    <property type="project" value="InterPro"/>
</dbReference>
<gene>
    <name evidence="14" type="ORF">HMPREF9244_01637</name>
</gene>
<evidence type="ECO:0000256" key="2">
    <source>
        <dbReference type="ARBA" id="ARBA00022448"/>
    </source>
</evidence>
<evidence type="ECO:0000256" key="3">
    <source>
        <dbReference type="ARBA" id="ARBA00022475"/>
    </source>
</evidence>
<evidence type="ECO:0000256" key="6">
    <source>
        <dbReference type="ARBA" id="ARBA00022856"/>
    </source>
</evidence>
<dbReference type="InterPro" id="IPR000515">
    <property type="entry name" value="MetI-like"/>
</dbReference>